<dbReference type="GO" id="GO:0005524">
    <property type="term" value="F:ATP binding"/>
    <property type="evidence" value="ECO:0007669"/>
    <property type="project" value="UniProtKB-KW"/>
</dbReference>
<dbReference type="CDD" id="cd00814">
    <property type="entry name" value="MetRS_core"/>
    <property type="match status" value="1"/>
</dbReference>
<evidence type="ECO:0000256" key="9">
    <source>
        <dbReference type="ARBA" id="ARBA00030904"/>
    </source>
</evidence>
<keyword evidence="5 10" id="KW-0547">Nucleotide-binding</keyword>
<comment type="caution">
    <text evidence="13">The sequence shown here is derived from an EMBL/GenBank/DDBJ whole genome shotgun (WGS) entry which is preliminary data.</text>
</comment>
<dbReference type="CDD" id="cd07957">
    <property type="entry name" value="Anticodon_Ia_Met"/>
    <property type="match status" value="1"/>
</dbReference>
<dbReference type="EC" id="6.1.1.10" evidence="2"/>
<dbReference type="SUPFAM" id="SSF52374">
    <property type="entry name" value="Nucleotidylyl transferase"/>
    <property type="match status" value="1"/>
</dbReference>
<dbReference type="InterPro" id="IPR009080">
    <property type="entry name" value="tRNAsynth_Ia_anticodon-bd"/>
</dbReference>
<dbReference type="PANTHER" id="PTHR43326">
    <property type="entry name" value="METHIONYL-TRNA SYNTHETASE"/>
    <property type="match status" value="1"/>
</dbReference>
<dbReference type="Pfam" id="PF19303">
    <property type="entry name" value="Anticodon_3"/>
    <property type="match status" value="1"/>
</dbReference>
<dbReference type="AlphaFoldDB" id="A0A432MCF4"/>
<dbReference type="Proteomes" id="UP000280296">
    <property type="component" value="Unassembled WGS sequence"/>
</dbReference>
<keyword evidence="7 10" id="KW-0648">Protein biosynthesis</keyword>
<organism evidence="13 14">
    <name type="scientific">Tautonia sociabilis</name>
    <dbReference type="NCBI Taxonomy" id="2080755"/>
    <lineage>
        <taxon>Bacteria</taxon>
        <taxon>Pseudomonadati</taxon>
        <taxon>Planctomycetota</taxon>
        <taxon>Planctomycetia</taxon>
        <taxon>Isosphaerales</taxon>
        <taxon>Isosphaeraceae</taxon>
        <taxon>Tautonia</taxon>
    </lineage>
</organism>
<dbReference type="PANTHER" id="PTHR43326:SF1">
    <property type="entry name" value="METHIONINE--TRNA LIGASE, MITOCHONDRIAL"/>
    <property type="match status" value="1"/>
</dbReference>
<evidence type="ECO:0000256" key="10">
    <source>
        <dbReference type="RuleBase" id="RU363039"/>
    </source>
</evidence>
<dbReference type="PRINTS" id="PR01041">
    <property type="entry name" value="TRNASYNTHMET"/>
</dbReference>
<dbReference type="Gene3D" id="3.40.50.620">
    <property type="entry name" value="HUPs"/>
    <property type="match status" value="1"/>
</dbReference>
<dbReference type="Pfam" id="PF09334">
    <property type="entry name" value="tRNA-synt_1g"/>
    <property type="match status" value="1"/>
</dbReference>
<evidence type="ECO:0000259" key="11">
    <source>
        <dbReference type="Pfam" id="PF09334"/>
    </source>
</evidence>
<evidence type="ECO:0000313" key="13">
    <source>
        <dbReference type="EMBL" id="RUL81857.1"/>
    </source>
</evidence>
<protein>
    <recommendedName>
        <fullName evidence="3">Methionine--tRNA ligase</fullName>
        <ecNumber evidence="2">6.1.1.10</ecNumber>
    </recommendedName>
    <alternativeName>
        <fullName evidence="9">Methionyl-tRNA synthetase</fullName>
    </alternativeName>
</protein>
<evidence type="ECO:0000256" key="6">
    <source>
        <dbReference type="ARBA" id="ARBA00022840"/>
    </source>
</evidence>
<evidence type="ECO:0000256" key="5">
    <source>
        <dbReference type="ARBA" id="ARBA00022741"/>
    </source>
</evidence>
<accession>A0A432MCF4</accession>
<evidence type="ECO:0000256" key="7">
    <source>
        <dbReference type="ARBA" id="ARBA00022917"/>
    </source>
</evidence>
<evidence type="ECO:0000256" key="8">
    <source>
        <dbReference type="ARBA" id="ARBA00023146"/>
    </source>
</evidence>
<reference evidence="13 14" key="1">
    <citation type="submission" date="2018-12" db="EMBL/GenBank/DDBJ databases">
        <authorList>
            <person name="Toschakov S.V."/>
        </authorList>
    </citation>
    <scope>NUCLEOTIDE SEQUENCE [LARGE SCALE GENOMIC DNA]</scope>
    <source>
        <strain evidence="13 14">GM2012</strain>
    </source>
</reference>
<feature type="domain" description="Methionyl-tRNA synthetase anticodon-binding" evidence="12">
    <location>
        <begin position="430"/>
        <end position="503"/>
    </location>
</feature>
<comment type="function">
    <text evidence="1">Is required not only for elongation of protein synthesis but also for the initiation of all mRNA translation through initiator tRNA(fMet) aminoacylation.</text>
</comment>
<dbReference type="SUPFAM" id="SSF47323">
    <property type="entry name" value="Anticodon-binding domain of a subclass of class I aminoacyl-tRNA synthetases"/>
    <property type="match status" value="1"/>
</dbReference>
<dbReference type="InterPro" id="IPR041872">
    <property type="entry name" value="Anticodon_Met"/>
</dbReference>
<dbReference type="InterPro" id="IPR033911">
    <property type="entry name" value="MetRS_core"/>
</dbReference>
<evidence type="ECO:0000313" key="14">
    <source>
        <dbReference type="Proteomes" id="UP000280296"/>
    </source>
</evidence>
<evidence type="ECO:0000256" key="1">
    <source>
        <dbReference type="ARBA" id="ARBA00003314"/>
    </source>
</evidence>
<dbReference type="InterPro" id="IPR014758">
    <property type="entry name" value="Met-tRNA_synth"/>
</dbReference>
<dbReference type="Gene3D" id="2.170.220.10">
    <property type="match status" value="1"/>
</dbReference>
<evidence type="ECO:0000256" key="4">
    <source>
        <dbReference type="ARBA" id="ARBA00022598"/>
    </source>
</evidence>
<dbReference type="InterPro" id="IPR023457">
    <property type="entry name" value="Met-tRNA_synth_2"/>
</dbReference>
<keyword evidence="4 10" id="KW-0436">Ligase</keyword>
<keyword evidence="14" id="KW-1185">Reference proteome</keyword>
<reference evidence="13 14" key="2">
    <citation type="submission" date="2019-01" db="EMBL/GenBank/DDBJ databases">
        <title>Tautonia sociabilis, a novel thermotolerant planctomycete of Isosphaeraceae family, isolated from a 4000 m deep subterranean habitat.</title>
        <authorList>
            <person name="Kovaleva O.L."/>
            <person name="Elcheninov A.G."/>
            <person name="Van Heerden E."/>
            <person name="Toshchakov S.V."/>
            <person name="Novikov A."/>
            <person name="Bonch-Osmolovskaya E.A."/>
            <person name="Kublanov I.V."/>
        </authorList>
    </citation>
    <scope>NUCLEOTIDE SEQUENCE [LARGE SCALE GENOMIC DNA]</scope>
    <source>
        <strain evidence="13 14">GM2012</strain>
    </source>
</reference>
<evidence type="ECO:0000259" key="12">
    <source>
        <dbReference type="Pfam" id="PF19303"/>
    </source>
</evidence>
<dbReference type="InterPro" id="IPR014729">
    <property type="entry name" value="Rossmann-like_a/b/a_fold"/>
</dbReference>
<comment type="similarity">
    <text evidence="10">Belongs to the class-I aminoacyl-tRNA synthetase family.</text>
</comment>
<dbReference type="GO" id="GO:0006431">
    <property type="term" value="P:methionyl-tRNA aminoacylation"/>
    <property type="evidence" value="ECO:0007669"/>
    <property type="project" value="InterPro"/>
</dbReference>
<proteinExistence type="inferred from homology"/>
<dbReference type="FunFam" id="2.170.220.10:FF:000002">
    <property type="entry name" value="Methionine--tRNA ligase"/>
    <property type="match status" value="1"/>
</dbReference>
<dbReference type="NCBIfam" id="TIGR00398">
    <property type="entry name" value="metG"/>
    <property type="match status" value="1"/>
</dbReference>
<dbReference type="InterPro" id="IPR015413">
    <property type="entry name" value="Methionyl/Leucyl_tRNA_Synth"/>
</dbReference>
<feature type="domain" description="Methionyl/Leucyl tRNA synthetase" evidence="11">
    <location>
        <begin position="8"/>
        <end position="384"/>
    </location>
</feature>
<dbReference type="Gene3D" id="1.10.730.10">
    <property type="entry name" value="Isoleucyl-tRNA Synthetase, Domain 1"/>
    <property type="match status" value="1"/>
</dbReference>
<keyword evidence="8 10" id="KW-0030">Aminoacyl-tRNA synthetase</keyword>
<dbReference type="EMBL" id="RYZH01000082">
    <property type="protein sequence ID" value="RUL81857.1"/>
    <property type="molecule type" value="Genomic_DNA"/>
</dbReference>
<dbReference type="RefSeq" id="WP_126728077.1">
    <property type="nucleotide sequence ID" value="NZ_RYZH01000082.1"/>
</dbReference>
<evidence type="ECO:0000256" key="3">
    <source>
        <dbReference type="ARBA" id="ARBA00018753"/>
    </source>
</evidence>
<keyword evidence="6 10" id="KW-0067">ATP-binding</keyword>
<evidence type="ECO:0000256" key="2">
    <source>
        <dbReference type="ARBA" id="ARBA00012838"/>
    </source>
</evidence>
<dbReference type="OrthoDB" id="9810191at2"/>
<gene>
    <name evidence="13" type="ORF">TsocGM_24410</name>
</gene>
<dbReference type="GO" id="GO:0004825">
    <property type="term" value="F:methionine-tRNA ligase activity"/>
    <property type="evidence" value="ECO:0007669"/>
    <property type="project" value="UniProtKB-EC"/>
</dbReference>
<sequence>MSQPSTFFITTAIDYPNSRPHIGTAFEKIGADVQARFRRMEGADTYFLMGNDENTIKVSKRARELGVEPQPYVDDMASQFKEVWRALDISFDDFIQTSEPRHHAGCQRFIQAVFDAGDIDKRPYKGLYCEGCEEFKTAKEAVSPDGRELKTIEEAEAAGACCPNHPKTPLRIVEEENYFFKLSSFQDRLLAHYEAHPEFIQPESRRNEVVNLVKAGLQDVSISRKGFSWGIKVPFDEEQTIYVWFDALLNYITALGYGSADDAKFRRYWPADVHVIGKDITRFHCALWPAMLMSAGLPLPKSVFAHGFVYRKDEGSGVLQKMSKSIGNIVEPMDLVRRFNSEAFRYYFMSQCPFGGDGEFSFERFAETYNTGLANSLGNLYSRTITMPVKYFGGVLEGSSAIDPTAWRAGLDLPALVEELRSLVGSFQYAGALQTIWLQVIDAANRYIEATRPFALIKTDPAATKIALVNLAEALRVVSILIKPFLPRTAETFYAAFNFADAQPFDRVCFADAASRPPGPDLRVTAALVDGKVAPLFPKIDLKAEPSS</sequence>
<name>A0A432MCF4_9BACT</name>